<evidence type="ECO:0000256" key="7">
    <source>
        <dbReference type="PIRSR" id="PIRSR000185-3"/>
    </source>
</evidence>
<dbReference type="InterPro" id="IPR006097">
    <property type="entry name" value="Glu/Leu/Phe/Val/Trp_DH_dimer"/>
</dbReference>
<dbReference type="GO" id="GO:0000166">
    <property type="term" value="F:nucleotide binding"/>
    <property type="evidence" value="ECO:0007669"/>
    <property type="project" value="UniProtKB-KW"/>
</dbReference>
<dbReference type="Pfam" id="PF00208">
    <property type="entry name" value="ELFV_dehydrog"/>
    <property type="match status" value="1"/>
</dbReference>
<dbReference type="InterPro" id="IPR046346">
    <property type="entry name" value="Aminoacid_DH-like_N_sf"/>
</dbReference>
<evidence type="ECO:0000256" key="3">
    <source>
        <dbReference type="ARBA" id="ARBA00023002"/>
    </source>
</evidence>
<evidence type="ECO:0000256" key="4">
    <source>
        <dbReference type="PIRNR" id="PIRNR000185"/>
    </source>
</evidence>
<feature type="binding site" evidence="6">
    <location>
        <position position="347"/>
    </location>
    <ligand>
        <name>substrate</name>
    </ligand>
</feature>
<evidence type="ECO:0000313" key="10">
    <source>
        <dbReference type="EMBL" id="HFK20637.1"/>
    </source>
</evidence>
<dbReference type="PANTHER" id="PTHR11606">
    <property type="entry name" value="GLUTAMATE DEHYDROGENASE"/>
    <property type="match status" value="1"/>
</dbReference>
<comment type="similarity">
    <text evidence="1 4 8">Belongs to the Glu/Leu/Phe/Val dehydrogenases family.</text>
</comment>
<evidence type="ECO:0000256" key="5">
    <source>
        <dbReference type="PIRSR" id="PIRSR000185-1"/>
    </source>
</evidence>
<dbReference type="InterPro" id="IPR036291">
    <property type="entry name" value="NAD(P)-bd_dom_sf"/>
</dbReference>
<feature type="binding site" evidence="6">
    <location>
        <position position="68"/>
    </location>
    <ligand>
        <name>substrate</name>
    </ligand>
</feature>
<organism evidence="10">
    <name type="scientific">Candidatus Methanomethylicus mesodigestus</name>
    <dbReference type="NCBI Taxonomy" id="1867258"/>
    <lineage>
        <taxon>Archaea</taxon>
        <taxon>Thermoproteota</taxon>
        <taxon>Methanosuratincolia</taxon>
        <taxon>Candidatus Methanomethylicales</taxon>
        <taxon>Candidatus Methanomethylicaceae</taxon>
        <taxon>Candidatus Methanomethylicus</taxon>
    </lineage>
</organism>
<evidence type="ECO:0000256" key="6">
    <source>
        <dbReference type="PIRSR" id="PIRSR000185-2"/>
    </source>
</evidence>
<comment type="caution">
    <text evidence="10">The sequence shown here is derived from an EMBL/GenBank/DDBJ whole genome shotgun (WGS) entry which is preliminary data.</text>
</comment>
<dbReference type="Gene3D" id="3.40.50.720">
    <property type="entry name" value="NAD(P)-binding Rossmann-like Domain"/>
    <property type="match status" value="1"/>
</dbReference>
<dbReference type="GO" id="GO:0004352">
    <property type="term" value="F:glutamate dehydrogenase (NAD+) activity"/>
    <property type="evidence" value="ECO:0007669"/>
    <property type="project" value="TreeGrafter"/>
</dbReference>
<feature type="binding site" evidence="6">
    <location>
        <position position="92"/>
    </location>
    <ligand>
        <name>substrate</name>
    </ligand>
</feature>
<dbReference type="SUPFAM" id="SSF51735">
    <property type="entry name" value="NAD(P)-binding Rossmann-fold domains"/>
    <property type="match status" value="1"/>
</dbReference>
<dbReference type="Gene3D" id="3.40.50.10860">
    <property type="entry name" value="Leucine Dehydrogenase, chain A, domain 1"/>
    <property type="match status" value="1"/>
</dbReference>
<dbReference type="Pfam" id="PF02812">
    <property type="entry name" value="ELFV_dehydrog_N"/>
    <property type="match status" value="1"/>
</dbReference>
<keyword evidence="6" id="KW-0520">NAD</keyword>
<reference evidence="10" key="1">
    <citation type="journal article" date="2020" name="mSystems">
        <title>Genome- and Community-Level Interaction Insights into Carbon Utilization and Element Cycling Functions of Hydrothermarchaeota in Hydrothermal Sediment.</title>
        <authorList>
            <person name="Zhou Z."/>
            <person name="Liu Y."/>
            <person name="Xu W."/>
            <person name="Pan J."/>
            <person name="Luo Z.H."/>
            <person name="Li M."/>
        </authorList>
    </citation>
    <scope>NUCLEOTIDE SEQUENCE [LARGE SCALE GENOMIC DNA]</scope>
    <source>
        <strain evidence="10">SpSt-468</strain>
    </source>
</reference>
<keyword evidence="3 4" id="KW-0560">Oxidoreductase</keyword>
<dbReference type="InterPro" id="IPR033922">
    <property type="entry name" value="NAD_bind_Glu_DH"/>
</dbReference>
<comment type="subunit">
    <text evidence="2">Homohexamer.</text>
</comment>
<proteinExistence type="inferred from homology"/>
<feature type="domain" description="Glutamate/phenylalanine/leucine/valine/L-tryptophan dehydrogenase C-terminal" evidence="9">
    <location>
        <begin position="181"/>
        <end position="411"/>
    </location>
</feature>
<keyword evidence="6" id="KW-0547">Nucleotide-binding</keyword>
<evidence type="ECO:0000256" key="1">
    <source>
        <dbReference type="ARBA" id="ARBA00006382"/>
    </source>
</evidence>
<feature type="binding site" evidence="6">
    <location>
        <position position="219"/>
    </location>
    <ligand>
        <name>NAD(+)</name>
        <dbReference type="ChEBI" id="CHEBI:57540"/>
    </ligand>
</feature>
<name>A0A7C3J4D0_9CREN</name>
<dbReference type="CDD" id="cd01076">
    <property type="entry name" value="NAD_bind_1_Glu_DH"/>
    <property type="match status" value="1"/>
</dbReference>
<dbReference type="InterPro" id="IPR006095">
    <property type="entry name" value="Glu/Leu/Phe/Val/Trp_DH"/>
</dbReference>
<gene>
    <name evidence="10" type="ORF">ENS19_05060</name>
</gene>
<dbReference type="InterPro" id="IPR033524">
    <property type="entry name" value="Glu/Leu/Phe/Val_DH_AS"/>
</dbReference>
<dbReference type="InterPro" id="IPR014362">
    <property type="entry name" value="Glu_DH"/>
</dbReference>
<evidence type="ECO:0000259" key="9">
    <source>
        <dbReference type="SMART" id="SM00839"/>
    </source>
</evidence>
<feature type="active site" description="Proton donor" evidence="5">
    <location>
        <position position="104"/>
    </location>
</feature>
<dbReference type="PIRSF" id="PIRSF000185">
    <property type="entry name" value="Glu_DH"/>
    <property type="match status" value="1"/>
</dbReference>
<dbReference type="SMART" id="SM00839">
    <property type="entry name" value="ELFV_dehydrog"/>
    <property type="match status" value="1"/>
</dbReference>
<dbReference type="AlphaFoldDB" id="A0A7C3J4D0"/>
<feature type="site" description="Important for catalysis" evidence="7">
    <location>
        <position position="144"/>
    </location>
</feature>
<dbReference type="FunFam" id="3.40.50.10860:FF:000003">
    <property type="entry name" value="Glutamate dehydrogenase"/>
    <property type="match status" value="1"/>
</dbReference>
<evidence type="ECO:0000256" key="8">
    <source>
        <dbReference type="RuleBase" id="RU004417"/>
    </source>
</evidence>
<dbReference type="PROSITE" id="PS00074">
    <property type="entry name" value="GLFV_DEHYDROGENASE"/>
    <property type="match status" value="1"/>
</dbReference>
<accession>A0A7C3J4D0</accession>
<dbReference type="EMBL" id="DSTX01000008">
    <property type="protein sequence ID" value="HFK20637.1"/>
    <property type="molecule type" value="Genomic_DNA"/>
</dbReference>
<dbReference type="PANTHER" id="PTHR11606:SF13">
    <property type="entry name" value="GLUTAMATE DEHYDROGENASE 1, MITOCHONDRIAL"/>
    <property type="match status" value="1"/>
</dbReference>
<feature type="binding site" evidence="6">
    <location>
        <position position="188"/>
    </location>
    <ligand>
        <name>NAD(+)</name>
        <dbReference type="ChEBI" id="CHEBI:57540"/>
    </ligand>
</feature>
<evidence type="ECO:0000256" key="2">
    <source>
        <dbReference type="ARBA" id="ARBA00011643"/>
    </source>
</evidence>
<sequence>MEKNPYDMAMAQLDKCAEIIKLDPNLHEILKYPKRVLCVYVPVMMDNGKVKVFKGFRSQHNDALGPFKGGVRFHPDVTMEEVMALSIWMTWKCAVASIPLGGGKGGIACDPKSMSLGELERLSRGYFAAIRHIVGPQLDIPAPDVNSSPREMAWFLDEYNKYLGYNAPGVVTGKPVEIGGSEGRGEATGRGLSFVAREAAKKLGIEFKKASVVVQGFGNVGYYSAKFMEEFGCKIIGLSDSKGGIYNPDGLSVEKVMKYKQNTGGVQNFPGATNVTNEELLELKCDILIPAALENQITEKNANKIKARLVLEGANGPTTPKADNILYEMGTMVVPDILANAGGVSTSYFEWVQNLQNYYWPYEEVVQKLDKLMVKAFNNVYDTYLRYKVEMRMAAYICAVERVTKAMKLRGWC</sequence>
<dbReference type="SUPFAM" id="SSF53223">
    <property type="entry name" value="Aminoacid dehydrogenase-like, N-terminal domain"/>
    <property type="match status" value="1"/>
</dbReference>
<dbReference type="GO" id="GO:0006538">
    <property type="term" value="P:L-glutamate catabolic process"/>
    <property type="evidence" value="ECO:0007669"/>
    <property type="project" value="TreeGrafter"/>
</dbReference>
<dbReference type="PRINTS" id="PR00082">
    <property type="entry name" value="GLFDHDRGNASE"/>
</dbReference>
<protein>
    <recommendedName>
        <fullName evidence="4">Glutamate dehydrogenase</fullName>
    </recommendedName>
</protein>
<dbReference type="InterPro" id="IPR006096">
    <property type="entry name" value="Glu/Leu/Phe/Val/Trp_DH_C"/>
</dbReference>